<organism evidence="1 2">
    <name type="scientific">Nonomuraea recticatena</name>
    <dbReference type="NCBI Taxonomy" id="46178"/>
    <lineage>
        <taxon>Bacteria</taxon>
        <taxon>Bacillati</taxon>
        <taxon>Actinomycetota</taxon>
        <taxon>Actinomycetes</taxon>
        <taxon>Streptosporangiales</taxon>
        <taxon>Streptosporangiaceae</taxon>
        <taxon>Nonomuraea</taxon>
    </lineage>
</organism>
<name>A0ABN3T200_9ACTN</name>
<dbReference type="SUPFAM" id="SSF57938">
    <property type="entry name" value="DnaJ/Hsp40 cysteine-rich domain"/>
    <property type="match status" value="1"/>
</dbReference>
<protein>
    <submittedName>
        <fullName evidence="1">Uncharacterized protein</fullName>
    </submittedName>
</protein>
<comment type="caution">
    <text evidence="1">The sequence shown here is derived from an EMBL/GenBank/DDBJ whole genome shotgun (WGS) entry which is preliminary data.</text>
</comment>
<gene>
    <name evidence="1" type="ORF">GCM10010412_082540</name>
</gene>
<dbReference type="EMBL" id="BAAATE010000034">
    <property type="protein sequence ID" value="GAA2691932.1"/>
    <property type="molecule type" value="Genomic_DNA"/>
</dbReference>
<evidence type="ECO:0000313" key="1">
    <source>
        <dbReference type="EMBL" id="GAA2691932.1"/>
    </source>
</evidence>
<dbReference type="InterPro" id="IPR036410">
    <property type="entry name" value="HSP_DnaJ_Cys-rich_dom_sf"/>
</dbReference>
<dbReference type="Proteomes" id="UP001501666">
    <property type="component" value="Unassembled WGS sequence"/>
</dbReference>
<keyword evidence="2" id="KW-1185">Reference proteome</keyword>
<evidence type="ECO:0000313" key="2">
    <source>
        <dbReference type="Proteomes" id="UP001501666"/>
    </source>
</evidence>
<reference evidence="1 2" key="1">
    <citation type="journal article" date="2019" name="Int. J. Syst. Evol. Microbiol.">
        <title>The Global Catalogue of Microorganisms (GCM) 10K type strain sequencing project: providing services to taxonomists for standard genome sequencing and annotation.</title>
        <authorList>
            <consortium name="The Broad Institute Genomics Platform"/>
            <consortium name="The Broad Institute Genome Sequencing Center for Infectious Disease"/>
            <person name="Wu L."/>
            <person name="Ma J."/>
        </authorList>
    </citation>
    <scope>NUCLEOTIDE SEQUENCE [LARGE SCALE GENOMIC DNA]</scope>
    <source>
        <strain evidence="1 2">JCM 6835</strain>
    </source>
</reference>
<proteinExistence type="predicted"/>
<sequence length="89" mass="9393">MHNALIPPRERCPQCLGRGSTTYGGYAIHRCWGCSGKGHLRDWHALQLAALQAGALLSASAAGAAVVAWAHGDMDVLFATVSAFFEVTP</sequence>
<accession>A0ABN3T200</accession>